<evidence type="ECO:0000256" key="3">
    <source>
        <dbReference type="ARBA" id="ARBA00022806"/>
    </source>
</evidence>
<sequence length="770" mass="81763">MGDPDARQNMLAAEVKDGAACAEWKEHVGMHRGCGLLPAVAASRGSPQPVSGALQRYVSALNNGAGRSLGYLQGQRAVMLELRRQAAQVFHAWDDLAVLNFRITACMRARHRDHPDEWDPFEVLHACNMQALASPDNVPDAVRAWQDEPDGDAVAIVGCTDARRGGGASQEIHVRIPRGAAGAELDGRAFWTDTTLPRALRDQYAACNENANRRVEERPRVTPPPPRMELERDVARERRRAITAESASDPGASASGALAPPPPGHEPGAQEAGARKRRRAGATVGDSGKSRKGLVAAWSGGGCGDAAGCAADCAGSAIGSAAGGGGNAAGEKGKEKDPSGSVGDGAPPADAMQQAFYNVGVDAASKDPRRTREVLVAAAAASVRRHPPVPADPDDPAQPWSQALAEDMAVELPVVHCAFVGCTWRSEVEGELCGHVREVHGSVVLPIAELVHPADVDEERLPALIAALLGKAVRRARGGAGGAAKAIVFFSSKESVDFHRDLLLDARWPTPRARRRPADRRAGRHLGGGFVGLPRGGGSEDEDAMDEDEEEEAEGGGEAEGEGAPGGKIFAEIPLFKLHGSLDKEERAGHIRDFSLAASGVLLSTDAAARGLDFPEIDWIVQYDPPQRLEEYLHRVGRTARIGRTGNALVFLMPSEVGFLETLRCRGAGGRMRELPARQLMSLLGTSCGAPADFSRERDFQALLAASLTRHVAEAKQLARMARAAFLAASRSYRTFSKELHGCFPIKELHLGHLAASFALRDTPVEASAR</sequence>
<reference evidence="9" key="1">
    <citation type="submission" date="2023-10" db="EMBL/GenBank/DDBJ databases">
        <authorList>
            <person name="Chen Y."/>
            <person name="Shah S."/>
            <person name="Dougan E. K."/>
            <person name="Thang M."/>
            <person name="Chan C."/>
        </authorList>
    </citation>
    <scope>NUCLEOTIDE SEQUENCE [LARGE SCALE GENOMIC DNA]</scope>
</reference>
<dbReference type="InterPro" id="IPR027417">
    <property type="entry name" value="P-loop_NTPase"/>
</dbReference>
<gene>
    <name evidence="9" type="ORF">PCOR1329_LOCUS61476</name>
</gene>
<evidence type="ECO:0000313" key="9">
    <source>
        <dbReference type="EMBL" id="CAK0877395.1"/>
    </source>
</evidence>
<keyword evidence="10" id="KW-1185">Reference proteome</keyword>
<feature type="region of interest" description="Disordered" evidence="7">
    <location>
        <begin position="513"/>
        <end position="566"/>
    </location>
</feature>
<feature type="compositionally biased region" description="Basic and acidic residues" evidence="7">
    <location>
        <begin position="228"/>
        <end position="242"/>
    </location>
</feature>
<comment type="catalytic activity">
    <reaction evidence="6">
        <text>ATP + H2O = ADP + phosphate + H(+)</text>
        <dbReference type="Rhea" id="RHEA:13065"/>
        <dbReference type="ChEBI" id="CHEBI:15377"/>
        <dbReference type="ChEBI" id="CHEBI:15378"/>
        <dbReference type="ChEBI" id="CHEBI:30616"/>
        <dbReference type="ChEBI" id="CHEBI:43474"/>
        <dbReference type="ChEBI" id="CHEBI:456216"/>
        <dbReference type="EC" id="3.6.4.13"/>
    </reaction>
</comment>
<keyword evidence="4 6" id="KW-0067">ATP-binding</keyword>
<feature type="compositionally biased region" description="Basic and acidic residues" evidence="7">
    <location>
        <begin position="211"/>
        <end position="220"/>
    </location>
</feature>
<keyword evidence="3 6" id="KW-0347">Helicase</keyword>
<evidence type="ECO:0000256" key="4">
    <source>
        <dbReference type="ARBA" id="ARBA00022840"/>
    </source>
</evidence>
<dbReference type="InterPro" id="IPR001650">
    <property type="entry name" value="Helicase_C-like"/>
</dbReference>
<feature type="region of interest" description="Disordered" evidence="7">
    <location>
        <begin position="322"/>
        <end position="350"/>
    </location>
</feature>
<evidence type="ECO:0000256" key="6">
    <source>
        <dbReference type="RuleBase" id="RU365068"/>
    </source>
</evidence>
<comment type="domain">
    <text evidence="6">The Q motif is unique to and characteristic of the DEAD box family of RNA helicases and controls ATP binding and hydrolysis.</text>
</comment>
<feature type="compositionally biased region" description="Basic residues" evidence="7">
    <location>
        <begin position="513"/>
        <end position="524"/>
    </location>
</feature>
<comment type="caution">
    <text evidence="9">The sequence shown here is derived from an EMBL/GenBank/DDBJ whole genome shotgun (WGS) entry which is preliminary data.</text>
</comment>
<dbReference type="EC" id="3.6.4.13" evidence="6"/>
<dbReference type="SUPFAM" id="SSF52540">
    <property type="entry name" value="P-loop containing nucleoside triphosphate hydrolases"/>
    <property type="match status" value="1"/>
</dbReference>
<evidence type="ECO:0000256" key="2">
    <source>
        <dbReference type="ARBA" id="ARBA00022801"/>
    </source>
</evidence>
<feature type="compositionally biased region" description="Acidic residues" evidence="7">
    <location>
        <begin position="539"/>
        <end position="561"/>
    </location>
</feature>
<dbReference type="SMART" id="SM01178">
    <property type="entry name" value="DUF4217"/>
    <property type="match status" value="1"/>
</dbReference>
<evidence type="ECO:0000313" key="10">
    <source>
        <dbReference type="Proteomes" id="UP001189429"/>
    </source>
</evidence>
<feature type="region of interest" description="Disordered" evidence="7">
    <location>
        <begin position="211"/>
        <end position="292"/>
    </location>
</feature>
<dbReference type="Pfam" id="PF13959">
    <property type="entry name" value="CTE_SPB4"/>
    <property type="match status" value="1"/>
</dbReference>
<keyword evidence="2 6" id="KW-0378">Hydrolase</keyword>
<dbReference type="Gene3D" id="3.40.50.300">
    <property type="entry name" value="P-loop containing nucleotide triphosphate hydrolases"/>
    <property type="match status" value="1"/>
</dbReference>
<comment type="similarity">
    <text evidence="6">Belongs to the DEAD box helicase family.</text>
</comment>
<keyword evidence="1 6" id="KW-0547">Nucleotide-binding</keyword>
<accession>A0ABN9VWK6</accession>
<dbReference type="SMART" id="SM00490">
    <property type="entry name" value="HELICc"/>
    <property type="match status" value="1"/>
</dbReference>
<dbReference type="PROSITE" id="PS51194">
    <property type="entry name" value="HELICASE_CTER"/>
    <property type="match status" value="1"/>
</dbReference>
<feature type="compositionally biased region" description="Low complexity" evidence="7">
    <location>
        <begin position="246"/>
        <end position="258"/>
    </location>
</feature>
<evidence type="ECO:0000259" key="8">
    <source>
        <dbReference type="PROSITE" id="PS51194"/>
    </source>
</evidence>
<feature type="domain" description="Helicase C-terminal" evidence="8">
    <location>
        <begin position="460"/>
        <end position="684"/>
    </location>
</feature>
<protein>
    <recommendedName>
        <fullName evidence="6">ATP-dependent RNA helicase</fullName>
        <ecNumber evidence="6">3.6.4.13</ecNumber>
    </recommendedName>
</protein>
<dbReference type="InterPro" id="IPR025313">
    <property type="entry name" value="SPB4-like_CTE"/>
</dbReference>
<dbReference type="PANTHER" id="PTHR24031">
    <property type="entry name" value="RNA HELICASE"/>
    <property type="match status" value="1"/>
</dbReference>
<evidence type="ECO:0000256" key="5">
    <source>
        <dbReference type="ARBA" id="ARBA00022884"/>
    </source>
</evidence>
<keyword evidence="5 6" id="KW-0694">RNA-binding</keyword>
<dbReference type="EMBL" id="CAUYUJ010017733">
    <property type="protein sequence ID" value="CAK0877395.1"/>
    <property type="molecule type" value="Genomic_DNA"/>
</dbReference>
<organism evidence="9 10">
    <name type="scientific">Prorocentrum cordatum</name>
    <dbReference type="NCBI Taxonomy" id="2364126"/>
    <lineage>
        <taxon>Eukaryota</taxon>
        <taxon>Sar</taxon>
        <taxon>Alveolata</taxon>
        <taxon>Dinophyceae</taxon>
        <taxon>Prorocentrales</taxon>
        <taxon>Prorocentraceae</taxon>
        <taxon>Prorocentrum</taxon>
    </lineage>
</organism>
<evidence type="ECO:0000256" key="7">
    <source>
        <dbReference type="SAM" id="MobiDB-lite"/>
    </source>
</evidence>
<dbReference type="Pfam" id="PF00271">
    <property type="entry name" value="Helicase_C"/>
    <property type="match status" value="1"/>
</dbReference>
<name>A0ABN9VWK6_9DINO</name>
<evidence type="ECO:0000256" key="1">
    <source>
        <dbReference type="ARBA" id="ARBA00022741"/>
    </source>
</evidence>
<comment type="function">
    <text evidence="6">RNA helicase.</text>
</comment>
<dbReference type="Proteomes" id="UP001189429">
    <property type="component" value="Unassembled WGS sequence"/>
</dbReference>
<feature type="compositionally biased region" description="Gly residues" evidence="7">
    <location>
        <begin position="525"/>
        <end position="537"/>
    </location>
</feature>
<feature type="non-terminal residue" evidence="9">
    <location>
        <position position="770"/>
    </location>
</feature>
<proteinExistence type="inferred from homology"/>
<dbReference type="CDD" id="cd18787">
    <property type="entry name" value="SF2_C_DEAD"/>
    <property type="match status" value="1"/>
</dbReference>